<dbReference type="Gene3D" id="3.40.630.30">
    <property type="match status" value="1"/>
</dbReference>
<proteinExistence type="predicted"/>
<dbReference type="Pfam" id="PF00583">
    <property type="entry name" value="Acetyltransf_1"/>
    <property type="match status" value="1"/>
</dbReference>
<dbReference type="InterPro" id="IPR000182">
    <property type="entry name" value="GNAT_dom"/>
</dbReference>
<dbReference type="EMBL" id="BNCI01000002">
    <property type="protein sequence ID" value="GHF25796.1"/>
    <property type="molecule type" value="Genomic_DNA"/>
</dbReference>
<dbReference type="GO" id="GO:0016747">
    <property type="term" value="F:acyltransferase activity, transferring groups other than amino-acyl groups"/>
    <property type="evidence" value="ECO:0007669"/>
    <property type="project" value="InterPro"/>
</dbReference>
<accession>A0A919AT63</accession>
<protein>
    <submittedName>
        <fullName evidence="2">N-acetyltransferase</fullName>
    </submittedName>
</protein>
<dbReference type="SUPFAM" id="SSF55729">
    <property type="entry name" value="Acyl-CoA N-acyltransferases (Nat)"/>
    <property type="match status" value="1"/>
</dbReference>
<dbReference type="RefSeq" id="WP_191252707.1">
    <property type="nucleotide sequence ID" value="NZ_BNCI01000002.1"/>
</dbReference>
<dbReference type="InterPro" id="IPR016181">
    <property type="entry name" value="Acyl_CoA_acyltransferase"/>
</dbReference>
<dbReference type="CDD" id="cd04301">
    <property type="entry name" value="NAT_SF"/>
    <property type="match status" value="1"/>
</dbReference>
<dbReference type="AlphaFoldDB" id="A0A919AT63"/>
<dbReference type="PROSITE" id="PS51186">
    <property type="entry name" value="GNAT"/>
    <property type="match status" value="1"/>
</dbReference>
<gene>
    <name evidence="2" type="ORF">GCM10017044_20780</name>
</gene>
<sequence>MLTEQGIIGVDTLLKEAFETDAESQLVKTLRSQDRLVAEHLLPLEDDESELLAYIAYTDVSFEKGEAEDILALGPMAVSPGAQRQGIGLEFLQHSLDALREDGIMAVILLGHTDFYRQAGFQAASDFGLTFGQAEEHFMAIELRPGALKNVSGKVLYDDAFYSL</sequence>
<evidence type="ECO:0000313" key="2">
    <source>
        <dbReference type="EMBL" id="GHF25796.1"/>
    </source>
</evidence>
<name>A0A919AT63_9PROT</name>
<reference evidence="2" key="1">
    <citation type="journal article" date="2014" name="Int. J. Syst. Evol. Microbiol.">
        <title>Complete genome sequence of Corynebacterium casei LMG S-19264T (=DSM 44701T), isolated from a smear-ripened cheese.</title>
        <authorList>
            <consortium name="US DOE Joint Genome Institute (JGI-PGF)"/>
            <person name="Walter F."/>
            <person name="Albersmeier A."/>
            <person name="Kalinowski J."/>
            <person name="Ruckert C."/>
        </authorList>
    </citation>
    <scope>NUCLEOTIDE SEQUENCE</scope>
    <source>
        <strain evidence="2">KCTC 42590</strain>
    </source>
</reference>
<evidence type="ECO:0000313" key="3">
    <source>
        <dbReference type="Proteomes" id="UP000630923"/>
    </source>
</evidence>
<comment type="caution">
    <text evidence="2">The sequence shown here is derived from an EMBL/GenBank/DDBJ whole genome shotgun (WGS) entry which is preliminary data.</text>
</comment>
<feature type="domain" description="N-acetyltransferase" evidence="1">
    <location>
        <begin position="1"/>
        <end position="144"/>
    </location>
</feature>
<reference evidence="2" key="2">
    <citation type="submission" date="2020-09" db="EMBL/GenBank/DDBJ databases">
        <authorList>
            <person name="Sun Q."/>
            <person name="Kim S."/>
        </authorList>
    </citation>
    <scope>NUCLEOTIDE SEQUENCE</scope>
    <source>
        <strain evidence="2">KCTC 42590</strain>
    </source>
</reference>
<evidence type="ECO:0000259" key="1">
    <source>
        <dbReference type="PROSITE" id="PS51186"/>
    </source>
</evidence>
<dbReference type="Proteomes" id="UP000630923">
    <property type="component" value="Unassembled WGS sequence"/>
</dbReference>
<organism evidence="2 3">
    <name type="scientific">Kordiimonas sediminis</name>
    <dbReference type="NCBI Taxonomy" id="1735581"/>
    <lineage>
        <taxon>Bacteria</taxon>
        <taxon>Pseudomonadati</taxon>
        <taxon>Pseudomonadota</taxon>
        <taxon>Alphaproteobacteria</taxon>
        <taxon>Kordiimonadales</taxon>
        <taxon>Kordiimonadaceae</taxon>
        <taxon>Kordiimonas</taxon>
    </lineage>
</organism>
<keyword evidence="3" id="KW-1185">Reference proteome</keyword>